<feature type="domain" description="HMG box" evidence="4">
    <location>
        <begin position="6"/>
        <end position="74"/>
    </location>
</feature>
<dbReference type="GO" id="GO:0000978">
    <property type="term" value="F:RNA polymerase II cis-regulatory region sequence-specific DNA binding"/>
    <property type="evidence" value="ECO:0007669"/>
    <property type="project" value="TreeGrafter"/>
</dbReference>
<dbReference type="STRING" id="1314771.A0A197JV41"/>
<feature type="non-terminal residue" evidence="5">
    <location>
        <position position="1"/>
    </location>
</feature>
<dbReference type="AlphaFoldDB" id="A0A197JV41"/>
<dbReference type="GO" id="GO:0005634">
    <property type="term" value="C:nucleus"/>
    <property type="evidence" value="ECO:0007669"/>
    <property type="project" value="UniProtKB-UniRule"/>
</dbReference>
<evidence type="ECO:0000256" key="3">
    <source>
        <dbReference type="PROSITE-ProRule" id="PRU00267"/>
    </source>
</evidence>
<gene>
    <name evidence="5" type="ORF">K457DRAFT_49400</name>
</gene>
<dbReference type="Pfam" id="PF00505">
    <property type="entry name" value="HMG_box"/>
    <property type="match status" value="1"/>
</dbReference>
<dbReference type="EMBL" id="KV442049">
    <property type="protein sequence ID" value="OAQ28306.1"/>
    <property type="molecule type" value="Genomic_DNA"/>
</dbReference>
<name>A0A197JV41_9FUNG</name>
<evidence type="ECO:0000256" key="1">
    <source>
        <dbReference type="ARBA" id="ARBA00023125"/>
    </source>
</evidence>
<dbReference type="GO" id="GO:0030154">
    <property type="term" value="P:cell differentiation"/>
    <property type="evidence" value="ECO:0007669"/>
    <property type="project" value="TreeGrafter"/>
</dbReference>
<dbReference type="Proteomes" id="UP000078512">
    <property type="component" value="Unassembled WGS sequence"/>
</dbReference>
<dbReference type="PANTHER" id="PTHR10270:SF161">
    <property type="entry name" value="SEX-DETERMINING REGION Y PROTEIN"/>
    <property type="match status" value="1"/>
</dbReference>
<dbReference type="SUPFAM" id="SSF47095">
    <property type="entry name" value="HMG-box"/>
    <property type="match status" value="1"/>
</dbReference>
<feature type="DNA-binding region" description="HMG box" evidence="3">
    <location>
        <begin position="6"/>
        <end position="74"/>
    </location>
</feature>
<evidence type="ECO:0000313" key="5">
    <source>
        <dbReference type="EMBL" id="OAQ28306.1"/>
    </source>
</evidence>
<dbReference type="InterPro" id="IPR036910">
    <property type="entry name" value="HMG_box_dom_sf"/>
</dbReference>
<evidence type="ECO:0000313" key="6">
    <source>
        <dbReference type="Proteomes" id="UP000078512"/>
    </source>
</evidence>
<proteinExistence type="predicted"/>
<dbReference type="PANTHER" id="PTHR10270">
    <property type="entry name" value="SOX TRANSCRIPTION FACTOR"/>
    <property type="match status" value="1"/>
</dbReference>
<keyword evidence="1 3" id="KW-0238">DNA-binding</keyword>
<dbReference type="InterPro" id="IPR009071">
    <property type="entry name" value="HMG_box_dom"/>
</dbReference>
<keyword evidence="2" id="KW-0804">Transcription</keyword>
<dbReference type="GO" id="GO:0001228">
    <property type="term" value="F:DNA-binding transcription activator activity, RNA polymerase II-specific"/>
    <property type="evidence" value="ECO:0007669"/>
    <property type="project" value="TreeGrafter"/>
</dbReference>
<accession>A0A197JV41</accession>
<dbReference type="InterPro" id="IPR050140">
    <property type="entry name" value="SRY-related_HMG-box_TF-like"/>
</dbReference>
<keyword evidence="6" id="KW-1185">Reference proteome</keyword>
<feature type="non-terminal residue" evidence="5">
    <location>
        <position position="77"/>
    </location>
</feature>
<evidence type="ECO:0000259" key="4">
    <source>
        <dbReference type="PROSITE" id="PS50118"/>
    </source>
</evidence>
<dbReference type="SMART" id="SM00398">
    <property type="entry name" value="HMG"/>
    <property type="match status" value="1"/>
</dbReference>
<dbReference type="PROSITE" id="PS50118">
    <property type="entry name" value="HMG_BOX_2"/>
    <property type="match status" value="1"/>
</dbReference>
<reference evidence="5 6" key="1">
    <citation type="submission" date="2016-05" db="EMBL/GenBank/DDBJ databases">
        <title>Genome sequencing reveals origins of a unique bacterial endosymbiosis in the earliest lineages of terrestrial Fungi.</title>
        <authorList>
            <consortium name="DOE Joint Genome Institute"/>
            <person name="Uehling J."/>
            <person name="Gryganskyi A."/>
            <person name="Hameed K."/>
            <person name="Tschaplinski T."/>
            <person name="Misztal P."/>
            <person name="Wu S."/>
            <person name="Desiro A."/>
            <person name="Vande Pol N."/>
            <person name="Du Z.-Y."/>
            <person name="Zienkiewicz A."/>
            <person name="Zienkiewicz K."/>
            <person name="Morin E."/>
            <person name="Tisserant E."/>
            <person name="Splivallo R."/>
            <person name="Hainaut M."/>
            <person name="Henrissat B."/>
            <person name="Ohm R."/>
            <person name="Kuo A."/>
            <person name="Yan J."/>
            <person name="Lipzen A."/>
            <person name="Nolan M."/>
            <person name="Labutti K."/>
            <person name="Barry K."/>
            <person name="Goldstein A."/>
            <person name="Labbe J."/>
            <person name="Schadt C."/>
            <person name="Tuskan G."/>
            <person name="Grigoriev I."/>
            <person name="Martin F."/>
            <person name="Vilgalys R."/>
            <person name="Bonito G."/>
        </authorList>
    </citation>
    <scope>NUCLEOTIDE SEQUENCE [LARGE SCALE GENOMIC DNA]</scope>
    <source>
        <strain evidence="5 6">AG-77</strain>
    </source>
</reference>
<dbReference type="Gene3D" id="1.10.30.10">
    <property type="entry name" value="High mobility group box domain"/>
    <property type="match status" value="1"/>
</dbReference>
<dbReference type="CDD" id="cd01389">
    <property type="entry name" value="HMG-box_ROX1-like"/>
    <property type="match status" value="1"/>
</dbReference>
<sequence>KQELRVPRPKNCFMLYRSKVLPMIMAELGNINNKIISKIAAERWRAESEPVKTWYRDMAKFGKEEHARNNPGYKYAP</sequence>
<keyword evidence="3" id="KW-0539">Nucleus</keyword>
<dbReference type="OrthoDB" id="6247875at2759"/>
<protein>
    <submittedName>
        <fullName evidence="5">High mobility group box</fullName>
    </submittedName>
</protein>
<organism evidence="5 6">
    <name type="scientific">Linnemannia elongata AG-77</name>
    <dbReference type="NCBI Taxonomy" id="1314771"/>
    <lineage>
        <taxon>Eukaryota</taxon>
        <taxon>Fungi</taxon>
        <taxon>Fungi incertae sedis</taxon>
        <taxon>Mucoromycota</taxon>
        <taxon>Mortierellomycotina</taxon>
        <taxon>Mortierellomycetes</taxon>
        <taxon>Mortierellales</taxon>
        <taxon>Mortierellaceae</taxon>
        <taxon>Linnemannia</taxon>
    </lineage>
</organism>
<evidence type="ECO:0000256" key="2">
    <source>
        <dbReference type="ARBA" id="ARBA00023163"/>
    </source>
</evidence>